<feature type="domain" description="Integrin beta-like protein A-E N-terminal" evidence="1">
    <location>
        <begin position="4"/>
        <end position="110"/>
    </location>
</feature>
<evidence type="ECO:0000259" key="1">
    <source>
        <dbReference type="Pfam" id="PF24907"/>
    </source>
</evidence>
<reference evidence="2 3" key="1">
    <citation type="journal article" date="2014" name="Curr. Microbiol.">
        <title>Spirosoma radiotolerans sp. nov., a gamma-radiation-resistant bacterium isolated from gamma ray-irradiated soil.</title>
        <authorList>
            <person name="Lee J.J."/>
            <person name="Srinivasan S."/>
            <person name="Lim S."/>
            <person name="Joe M."/>
            <person name="Im S."/>
            <person name="Bae S.I."/>
            <person name="Park K.R."/>
            <person name="Han J.H."/>
            <person name="Park S.H."/>
            <person name="Joo B.M."/>
            <person name="Park S.J."/>
            <person name="Kim M.K."/>
        </authorList>
    </citation>
    <scope>NUCLEOTIDE SEQUENCE [LARGE SCALE GENOMIC DNA]</scope>
    <source>
        <strain evidence="2 3">DG5A</strain>
    </source>
</reference>
<evidence type="ECO:0000313" key="2">
    <source>
        <dbReference type="EMBL" id="AKD56031.1"/>
    </source>
</evidence>
<proteinExistence type="predicted"/>
<keyword evidence="3" id="KW-1185">Reference proteome</keyword>
<dbReference type="EMBL" id="CP010429">
    <property type="protein sequence ID" value="AKD56031.1"/>
    <property type="molecule type" value="Genomic_DNA"/>
</dbReference>
<dbReference type="HOGENOM" id="CLU_369565_0_0_10"/>
<dbReference type="InterPro" id="IPR056844">
    <property type="entry name" value="SibA-E_N"/>
</dbReference>
<sequence>MSGRTIEFKLTMGFRLGFFSPTPVVGGTFSNATANSSAAFNYGDGTSITSFNFLVTTVSTADDYVYGEATLTHTYATAATVTAFIEASARLSTLQNNADGRYRINSTVNVGTTNLPPASTLPPIINLPFNQAAASFTVPASDPNGNALTFSLATAADLGATYAFTQPTGLSITSGGVATFDTRSPKAVGQLYNAVVKISDGQSFVVVDFLIRIVAASDPPVFVYGGVTPANNSTIQTYVGCPVSFTVRATDTDPTSNTITLQAVGVPPGATFSPVTASNTVASPFSFTPTTEGTSVTSFIAQDNIGNQTITSVTFRVIQPMLSANGPVVCAGNTVNLTATAGTSASGVTNYTFRGPGGVIGSTSTTNTASVNGLAAGVYSFSVTTTNSVNSNSACTSTAVTSVTVDALPTVTLTNSGTLTCTNTSVTLTASSSASAISYSFSGPAFSQSSAANTAVVTGAGTYSVVATTASGCTAIATTTVSSNTVAPAAPTVSLVQPSCTLATGTITITAPTGASLVYSINGSTYANTTGVFAGVAPGSYSVTVRNTNSGCTSPITSVTVTAQPPTPVLTLNSVSVCSGASTTLSVGGCTGGTLRWSTGDNTASIVVIPVVTTTYSATCTNAFGCSATASATVTIRPTPTYTGIPTSTPANCVGTLATNTAHIDFTTLQNTERADISIGTSYAGPAYGAISNRIVSGGAVSLISLPNPSTRQPYTVRLFSASGTCYVDVGIVLDPTTCQCPASSCVKVSIKR</sequence>
<name>A0A0E3V865_9BACT</name>
<dbReference type="Proteomes" id="UP000033054">
    <property type="component" value="Chromosome"/>
</dbReference>
<gene>
    <name evidence="2" type="ORF">SD10_15100</name>
</gene>
<dbReference type="STRING" id="1379870.SD10_15100"/>
<protein>
    <recommendedName>
        <fullName evidence="1">Integrin beta-like protein A-E N-terminal domain-containing protein</fullName>
    </recommendedName>
</protein>
<dbReference type="KEGG" id="srd:SD10_15100"/>
<organism evidence="2 3">
    <name type="scientific">Spirosoma radiotolerans</name>
    <dbReference type="NCBI Taxonomy" id="1379870"/>
    <lineage>
        <taxon>Bacteria</taxon>
        <taxon>Pseudomonadati</taxon>
        <taxon>Bacteroidota</taxon>
        <taxon>Cytophagia</taxon>
        <taxon>Cytophagales</taxon>
        <taxon>Cytophagaceae</taxon>
        <taxon>Spirosoma</taxon>
    </lineage>
</organism>
<accession>A0A0E3V865</accession>
<evidence type="ECO:0000313" key="3">
    <source>
        <dbReference type="Proteomes" id="UP000033054"/>
    </source>
</evidence>
<dbReference type="Pfam" id="PF24907">
    <property type="entry name" value="SIBA-E_N"/>
    <property type="match status" value="1"/>
</dbReference>
<dbReference type="AlphaFoldDB" id="A0A0E3V865"/>
<dbReference type="Gene3D" id="2.60.40.10">
    <property type="entry name" value="Immunoglobulins"/>
    <property type="match status" value="1"/>
</dbReference>
<dbReference type="PATRIC" id="fig|1379870.5.peg.3281"/>
<dbReference type="InterPro" id="IPR013783">
    <property type="entry name" value="Ig-like_fold"/>
</dbReference>